<accession>A0ABT8S769</accession>
<gene>
    <name evidence="1" type="ORF">Q2T77_20445</name>
</gene>
<dbReference type="EMBL" id="JAUKVY010000015">
    <property type="protein sequence ID" value="MDO1534665.1"/>
    <property type="molecule type" value="Genomic_DNA"/>
</dbReference>
<dbReference type="Proteomes" id="UP001169027">
    <property type="component" value="Unassembled WGS sequence"/>
</dbReference>
<evidence type="ECO:0000313" key="2">
    <source>
        <dbReference type="Proteomes" id="UP001169027"/>
    </source>
</evidence>
<proteinExistence type="predicted"/>
<comment type="caution">
    <text evidence="1">The sequence shown here is derived from an EMBL/GenBank/DDBJ whole genome shotgun (WGS) entry which is preliminary data.</text>
</comment>
<protein>
    <recommendedName>
        <fullName evidence="3">Restriction endonuclease</fullName>
    </recommendedName>
</protein>
<evidence type="ECO:0008006" key="3">
    <source>
        <dbReference type="Google" id="ProtNLM"/>
    </source>
</evidence>
<reference evidence="1" key="1">
    <citation type="submission" date="2023-06" db="EMBL/GenBank/DDBJ databases">
        <authorList>
            <person name="Jiang Y."/>
            <person name="Liu Q."/>
        </authorList>
    </citation>
    <scope>NUCLEOTIDE SEQUENCE</scope>
    <source>
        <strain evidence="1">CGMCC 1.12090</strain>
    </source>
</reference>
<sequence length="241" mass="26675">MQNVAGLRCLYNDDLANDAAFLIDQAEQVLEAGGSLPLGWNITLSEPKFVRGATAAGIVEDLFRRLVPLALRETVGERLDSDDHSHTTRNVRRTVRELMRKHMNLKTAPDFWRSKPTQSVQDGGKVSLDLQIVGTGHDAGEIRGAIASAWYKTQYHRSAYLDRAATAVLRAHEVYPNALNVLYLLQPQAGGDFSGRELAEIQDEVDGTQWLLKRNGARLNVFESERAMAHTILEDLAIVGG</sequence>
<name>A0ABT8S769_9BURK</name>
<organism evidence="1 2">
    <name type="scientific">Variovorax ginsengisoli</name>
    <dbReference type="NCBI Taxonomy" id="363844"/>
    <lineage>
        <taxon>Bacteria</taxon>
        <taxon>Pseudomonadati</taxon>
        <taxon>Pseudomonadota</taxon>
        <taxon>Betaproteobacteria</taxon>
        <taxon>Burkholderiales</taxon>
        <taxon>Comamonadaceae</taxon>
        <taxon>Variovorax</taxon>
    </lineage>
</organism>
<keyword evidence="2" id="KW-1185">Reference proteome</keyword>
<evidence type="ECO:0000313" key="1">
    <source>
        <dbReference type="EMBL" id="MDO1534665.1"/>
    </source>
</evidence>
<dbReference type="RefSeq" id="WP_301812442.1">
    <property type="nucleotide sequence ID" value="NZ_JAUJZH010000015.1"/>
</dbReference>